<dbReference type="EMBL" id="JAFNEN010000056">
    <property type="protein sequence ID" value="KAG8197329.1"/>
    <property type="molecule type" value="Genomic_DNA"/>
</dbReference>
<feature type="coiled-coil region" evidence="1">
    <location>
        <begin position="56"/>
        <end position="97"/>
    </location>
</feature>
<dbReference type="AlphaFoldDB" id="A0AAV6VL60"/>
<evidence type="ECO:0000256" key="1">
    <source>
        <dbReference type="SAM" id="Coils"/>
    </source>
</evidence>
<proteinExistence type="predicted"/>
<evidence type="ECO:0000313" key="2">
    <source>
        <dbReference type="EMBL" id="KAG8197329.1"/>
    </source>
</evidence>
<protein>
    <submittedName>
        <fullName evidence="2">Uncharacterized protein</fullName>
    </submittedName>
</protein>
<keyword evidence="1" id="KW-0175">Coiled coil</keyword>
<evidence type="ECO:0000313" key="3">
    <source>
        <dbReference type="Proteomes" id="UP000827092"/>
    </source>
</evidence>
<organism evidence="2 3">
    <name type="scientific">Oedothorax gibbosus</name>
    <dbReference type="NCBI Taxonomy" id="931172"/>
    <lineage>
        <taxon>Eukaryota</taxon>
        <taxon>Metazoa</taxon>
        <taxon>Ecdysozoa</taxon>
        <taxon>Arthropoda</taxon>
        <taxon>Chelicerata</taxon>
        <taxon>Arachnida</taxon>
        <taxon>Araneae</taxon>
        <taxon>Araneomorphae</taxon>
        <taxon>Entelegynae</taxon>
        <taxon>Araneoidea</taxon>
        <taxon>Linyphiidae</taxon>
        <taxon>Erigoninae</taxon>
        <taxon>Oedothorax</taxon>
    </lineage>
</organism>
<sequence length="150" mass="17172">MDLHYLEAIIPKTSDGHIDFAAILNNIQSQNTDLKAFMPTTFSERTSLIKQNRYIIHDLKSTIADLQNSNLALQSKQSQLENENINTNKQGQELKQEIIELKQYLCRNNLEISNLLKSQKKDIIQVMKSLQEAAGVSFVDKIIALHRVYT</sequence>
<dbReference type="Proteomes" id="UP000827092">
    <property type="component" value="Unassembled WGS sequence"/>
</dbReference>
<accession>A0AAV6VL60</accession>
<reference evidence="2 3" key="1">
    <citation type="journal article" date="2022" name="Nat. Ecol. Evol.">
        <title>A masculinizing supergene underlies an exaggerated male reproductive morph in a spider.</title>
        <authorList>
            <person name="Hendrickx F."/>
            <person name="De Corte Z."/>
            <person name="Sonet G."/>
            <person name="Van Belleghem S.M."/>
            <person name="Kostlbacher S."/>
            <person name="Vangestel C."/>
        </authorList>
    </citation>
    <scope>NUCLEOTIDE SEQUENCE [LARGE SCALE GENOMIC DNA]</scope>
    <source>
        <strain evidence="2">W744_W776</strain>
    </source>
</reference>
<keyword evidence="3" id="KW-1185">Reference proteome</keyword>
<gene>
    <name evidence="2" type="ORF">JTE90_013456</name>
</gene>
<name>A0AAV6VL60_9ARAC</name>
<comment type="caution">
    <text evidence="2">The sequence shown here is derived from an EMBL/GenBank/DDBJ whole genome shotgun (WGS) entry which is preliminary data.</text>
</comment>